<keyword evidence="2" id="KW-1185">Reference proteome</keyword>
<dbReference type="STRING" id="144512.A0A0V0U8I5"/>
<protein>
    <submittedName>
        <fullName evidence="1">Uncharacterized protein</fullName>
    </submittedName>
</protein>
<dbReference type="EMBL" id="JYDJ01000046">
    <property type="protein sequence ID" value="KRX47191.1"/>
    <property type="molecule type" value="Genomic_DNA"/>
</dbReference>
<dbReference type="AlphaFoldDB" id="A0A0V0U8I5"/>
<evidence type="ECO:0000313" key="2">
    <source>
        <dbReference type="Proteomes" id="UP000055048"/>
    </source>
</evidence>
<reference evidence="1 2" key="1">
    <citation type="submission" date="2015-01" db="EMBL/GenBank/DDBJ databases">
        <title>Evolution of Trichinella species and genotypes.</title>
        <authorList>
            <person name="Korhonen P.K."/>
            <person name="Edoardo P."/>
            <person name="Giuseppe L.R."/>
            <person name="Gasser R.B."/>
        </authorList>
    </citation>
    <scope>NUCLEOTIDE SEQUENCE [LARGE SCALE GENOMIC DNA]</scope>
    <source>
        <strain evidence="1">ISS417</strain>
    </source>
</reference>
<evidence type="ECO:0000313" key="1">
    <source>
        <dbReference type="EMBL" id="KRX47191.1"/>
    </source>
</evidence>
<sequence>MFCLNVAENVLANECFNKLHISRHSNLLKTGDGSQLQSTKVKQSSIDKPTPELATLKVLAEFYKGILCLENGIDDIEQIADIYYVFGKDIMVDDKQM</sequence>
<organism evidence="1 2">
    <name type="scientific">Trichinella murrelli</name>
    <dbReference type="NCBI Taxonomy" id="144512"/>
    <lineage>
        <taxon>Eukaryota</taxon>
        <taxon>Metazoa</taxon>
        <taxon>Ecdysozoa</taxon>
        <taxon>Nematoda</taxon>
        <taxon>Enoplea</taxon>
        <taxon>Dorylaimia</taxon>
        <taxon>Trichinellida</taxon>
        <taxon>Trichinellidae</taxon>
        <taxon>Trichinella</taxon>
    </lineage>
</organism>
<proteinExistence type="predicted"/>
<accession>A0A0V0U8I5</accession>
<name>A0A0V0U8I5_9BILA</name>
<dbReference type="Proteomes" id="UP000055048">
    <property type="component" value="Unassembled WGS sequence"/>
</dbReference>
<dbReference type="OrthoDB" id="5918291at2759"/>
<gene>
    <name evidence="1" type="ORF">T05_7151</name>
</gene>
<comment type="caution">
    <text evidence="1">The sequence shown here is derived from an EMBL/GenBank/DDBJ whole genome shotgun (WGS) entry which is preliminary data.</text>
</comment>